<evidence type="ECO:0000259" key="2">
    <source>
        <dbReference type="Pfam" id="PF07883"/>
    </source>
</evidence>
<evidence type="ECO:0000313" key="4">
    <source>
        <dbReference type="Proteomes" id="UP000197596"/>
    </source>
</evidence>
<dbReference type="InterPro" id="IPR011051">
    <property type="entry name" value="RmlC_Cupin_sf"/>
</dbReference>
<dbReference type="PANTHER" id="PTHR36114">
    <property type="entry name" value="16.7 KDA PROTEIN IN WHIE LOCUS"/>
    <property type="match status" value="1"/>
</dbReference>
<comment type="caution">
    <text evidence="3">The sequence shown here is derived from an EMBL/GenBank/DDBJ whole genome shotgun (WGS) entry which is preliminary data.</text>
</comment>
<feature type="domain" description="Cupin type-2" evidence="2">
    <location>
        <begin position="44"/>
        <end position="103"/>
    </location>
</feature>
<dbReference type="PANTHER" id="PTHR36114:SF1">
    <property type="entry name" value="16.7 KDA PROTEIN IN WHIE LOCUS"/>
    <property type="match status" value="1"/>
</dbReference>
<sequence length="126" mass="14173">MPAASTSYHPVNLAQKFSLFSEQWSQKIIAEMNDYQFKLARLQGEFIWHTHADTDETFIVIEGELRIEFRDGAVTLKAGEMYVVPKGREHKPVAEQEVKLLLVEPGGTPNTGDQGGERTTPGDVWI</sequence>
<reference evidence="3 4" key="1">
    <citation type="submission" date="2017-06" db="EMBL/GenBank/DDBJ databases">
        <title>Herbaspirillum phytohormonus sp. nov., isolated from the root nodule of Robinia pseudoacacia in lead-zinc mine.</title>
        <authorList>
            <person name="Fan M."/>
            <person name="Lin Y."/>
        </authorList>
    </citation>
    <scope>NUCLEOTIDE SEQUENCE [LARGE SCALE GENOMIC DNA]</scope>
    <source>
        <strain evidence="3 4">HZ10</strain>
    </source>
</reference>
<dbReference type="RefSeq" id="WP_088750696.1">
    <property type="nucleotide sequence ID" value="NZ_NJGU01000004.1"/>
</dbReference>
<dbReference type="InterPro" id="IPR013096">
    <property type="entry name" value="Cupin_2"/>
</dbReference>
<dbReference type="CDD" id="cd02226">
    <property type="entry name" value="cupin_YdbB-like"/>
    <property type="match status" value="1"/>
</dbReference>
<feature type="region of interest" description="Disordered" evidence="1">
    <location>
        <begin position="104"/>
        <end position="126"/>
    </location>
</feature>
<dbReference type="SUPFAM" id="SSF51182">
    <property type="entry name" value="RmlC-like cupins"/>
    <property type="match status" value="1"/>
</dbReference>
<protein>
    <submittedName>
        <fullName evidence="3">Cupin</fullName>
    </submittedName>
</protein>
<proteinExistence type="predicted"/>
<evidence type="ECO:0000256" key="1">
    <source>
        <dbReference type="SAM" id="MobiDB-lite"/>
    </source>
</evidence>
<evidence type="ECO:0000313" key="3">
    <source>
        <dbReference type="EMBL" id="OWY29995.1"/>
    </source>
</evidence>
<dbReference type="Pfam" id="PF07883">
    <property type="entry name" value="Cupin_2"/>
    <property type="match status" value="1"/>
</dbReference>
<dbReference type="Proteomes" id="UP000197596">
    <property type="component" value="Unassembled WGS sequence"/>
</dbReference>
<name>A0A2D0B6R5_9BURK</name>
<dbReference type="Gene3D" id="2.60.120.10">
    <property type="entry name" value="Jelly Rolls"/>
    <property type="match status" value="1"/>
</dbReference>
<accession>A0A2D0B6R5</accession>
<dbReference type="AlphaFoldDB" id="A0A2D0B6R5"/>
<gene>
    <name evidence="3" type="ORF">CEJ42_09130</name>
</gene>
<dbReference type="InterPro" id="IPR052044">
    <property type="entry name" value="PKS_Associated_Protein"/>
</dbReference>
<dbReference type="InterPro" id="IPR014710">
    <property type="entry name" value="RmlC-like_jellyroll"/>
</dbReference>
<organism evidence="3 4">
    <name type="scientific">Herbaspirillum robiniae</name>
    <dbReference type="NCBI Taxonomy" id="2014887"/>
    <lineage>
        <taxon>Bacteria</taxon>
        <taxon>Pseudomonadati</taxon>
        <taxon>Pseudomonadota</taxon>
        <taxon>Betaproteobacteria</taxon>
        <taxon>Burkholderiales</taxon>
        <taxon>Oxalobacteraceae</taxon>
        <taxon>Herbaspirillum</taxon>
    </lineage>
</organism>
<dbReference type="EMBL" id="NJGU01000004">
    <property type="protein sequence ID" value="OWY29995.1"/>
    <property type="molecule type" value="Genomic_DNA"/>
</dbReference>